<dbReference type="WBParaSite" id="Hba_16067">
    <property type="protein sequence ID" value="Hba_16067"/>
    <property type="gene ID" value="Hba_16067"/>
</dbReference>
<feature type="region of interest" description="Disordered" evidence="14">
    <location>
        <begin position="406"/>
        <end position="448"/>
    </location>
</feature>
<name>A0A1I7XEI3_HETBA</name>
<keyword evidence="8 12" id="KW-0371">Homeobox</keyword>
<dbReference type="InterPro" id="IPR036236">
    <property type="entry name" value="Znf_C2H2_sf"/>
</dbReference>
<evidence type="ECO:0000256" key="11">
    <source>
        <dbReference type="PROSITE-ProRule" id="PRU00042"/>
    </source>
</evidence>
<dbReference type="PANTHER" id="PTHR45891:SF3">
    <property type="entry name" value="ZINC FINGER PROTEIN 2"/>
    <property type="match status" value="1"/>
</dbReference>
<sequence>MLFYSSSSANNFSFRCPQCAMAFRNESSLQSHSILHLFSTSQKCPTCSTMCSTNEELKSHIETEHPKEEESRCELCQEAFSSKTALVAHFNSVRHLHKAKKQLEQQGSVDLSAQSIRNFISTLHSSEFLLLFCLRLAAILLVLEIGTPLLCPQFPIVLAVLNPSSPSDKKPFRCNICKIGYGQGATLDIHLRSVAHQSRMSKIADLVANGDIDASKPVLEQPGGPAQRIIRDLMDRDDEASFEVDHTIIMLAPINGNEANEPVSAQQQNVMTMFNIMNMLMGQNQGMPMSFSTAKTISGEGTPDNEDDISSPKNAIAFAAMLKAFGNEKVIFLAPGLSDKISRISEIADEKIETISRVNCTECGEDQSSILALSFHVEELHSGVIPENTLRSFAERLLFAICELDDTPQGPSSNGHESPTTSRTASRDDSEPPEKRPRSETSPLDAPKPDLAQMAMLSMMGGFPFMPPNPLGGFMPSMGDFFNPMMAQHMQLASSPAKRARTRITDEQLKILRQYFDINNSPSENQIKEMSLKAGLPEKVIKHWFRNTLFKERQRDKDSPYNFNVPPQMGIDLDTYEKTGETKVVPLATDVCHLLISFPHLYVDLKIYHIYLVGSLSQLPQSGASSGRRANRTRFTDYQLRTLQQFFDKQISQAYPKDDDLEILSKKLQLSPRVIVVWFQNARQKARKIYENQPNHESNDRFVRTPGCNFQCKRCNLVFQRYYELIQHQQKKCYKDDGLAQANDNKGVEESLTEDEKAQLAQQATLATIAETKPADLLKLLGTSKSSTEALLKMCESAGASSSPSSSSGGFHKRCPFCGLLFRNKLSLTEHIPSRHPQQHAITLVDVDLLPNAEDVPVLIPPAILENREIAGVLDLSNSTQDRESLSMSPFLGQSDGDDGTEYIDDVSFPSFIGGPSTPHQAGGGRSPANNKRYRTHLTPTQVHVMKCVFADYKTPSMTECEFLGREIGLHKRVVQVWFQNARGQLRSDDTHAEPTSYPVENGNDIKTIARTAIKSKGLCPSQLNITNLNGFPFNFINGMLPGSIVKFTQDGETVEDLRAKLSGDDARCLSAKEIEVGWACPSCTNVFQQEPLLKNHQRTVCQGTDTIHYECSTCSIRLGTQKEFCAHCESAEHQLVIRSTSSSAQ</sequence>
<dbReference type="AlphaFoldDB" id="A0A1I7XEI3"/>
<proteinExistence type="predicted"/>
<evidence type="ECO:0000256" key="14">
    <source>
        <dbReference type="SAM" id="MobiDB-lite"/>
    </source>
</evidence>
<evidence type="ECO:0000256" key="2">
    <source>
        <dbReference type="ARBA" id="ARBA00022723"/>
    </source>
</evidence>
<evidence type="ECO:0000256" key="7">
    <source>
        <dbReference type="ARBA" id="ARBA00023125"/>
    </source>
</evidence>
<feature type="domain" description="C2H2-type" evidence="16">
    <location>
        <begin position="358"/>
        <end position="386"/>
    </location>
</feature>
<keyword evidence="17" id="KW-1185">Reference proteome</keyword>
<dbReference type="PROSITE" id="PS50071">
    <property type="entry name" value="HOMEOBOX_2"/>
    <property type="match status" value="3"/>
</dbReference>
<evidence type="ECO:0000256" key="6">
    <source>
        <dbReference type="ARBA" id="ARBA00023015"/>
    </source>
</evidence>
<dbReference type="FunFam" id="1.10.10.60:FF:000064">
    <property type="entry name" value="Zinc finger homeobox protein 4"/>
    <property type="match status" value="1"/>
</dbReference>
<feature type="domain" description="Homeobox" evidence="15">
    <location>
        <begin position="929"/>
        <end position="989"/>
    </location>
</feature>
<dbReference type="Pfam" id="PF00046">
    <property type="entry name" value="Homeodomain"/>
    <property type="match status" value="3"/>
</dbReference>
<dbReference type="GO" id="GO:0000978">
    <property type="term" value="F:RNA polymerase II cis-regulatory region sequence-specific DNA binding"/>
    <property type="evidence" value="ECO:0007669"/>
    <property type="project" value="TreeGrafter"/>
</dbReference>
<feature type="DNA-binding region" description="Homeobox" evidence="12">
    <location>
        <begin position="931"/>
        <end position="990"/>
    </location>
</feature>
<dbReference type="Gene3D" id="3.30.160.60">
    <property type="entry name" value="Classic Zinc Finger"/>
    <property type="match status" value="1"/>
</dbReference>
<evidence type="ECO:0000256" key="8">
    <source>
        <dbReference type="ARBA" id="ARBA00023155"/>
    </source>
</evidence>
<feature type="DNA-binding region" description="Homeobox" evidence="12">
    <location>
        <begin position="497"/>
        <end position="556"/>
    </location>
</feature>
<dbReference type="SMART" id="SM00451">
    <property type="entry name" value="ZnF_U1"/>
    <property type="match status" value="4"/>
</dbReference>
<keyword evidence="5" id="KW-0862">Zinc</keyword>
<feature type="domain" description="Homeobox" evidence="15">
    <location>
        <begin position="626"/>
        <end position="689"/>
    </location>
</feature>
<dbReference type="SMART" id="SM00389">
    <property type="entry name" value="HOX"/>
    <property type="match status" value="3"/>
</dbReference>
<dbReference type="PROSITE" id="PS00027">
    <property type="entry name" value="HOMEOBOX_1"/>
    <property type="match status" value="1"/>
</dbReference>
<evidence type="ECO:0000259" key="16">
    <source>
        <dbReference type="PROSITE" id="PS50157"/>
    </source>
</evidence>
<feature type="compositionally biased region" description="Polar residues" evidence="14">
    <location>
        <begin position="409"/>
        <end position="424"/>
    </location>
</feature>
<feature type="DNA-binding region" description="Homeobox" evidence="12">
    <location>
        <begin position="628"/>
        <end position="690"/>
    </location>
</feature>
<dbReference type="Gene3D" id="1.10.10.60">
    <property type="entry name" value="Homeodomain-like"/>
    <property type="match status" value="3"/>
</dbReference>
<dbReference type="InterPro" id="IPR051968">
    <property type="entry name" value="ZnFinger_Homeobox_TR"/>
</dbReference>
<keyword evidence="3" id="KW-0677">Repeat</keyword>
<dbReference type="Proteomes" id="UP000095283">
    <property type="component" value="Unplaced"/>
</dbReference>
<keyword evidence="6" id="KW-0805">Transcription regulation</keyword>
<dbReference type="InterPro" id="IPR017970">
    <property type="entry name" value="Homeobox_CS"/>
</dbReference>
<dbReference type="SUPFAM" id="SSF57667">
    <property type="entry name" value="beta-beta-alpha zinc fingers"/>
    <property type="match status" value="2"/>
</dbReference>
<feature type="domain" description="Homeobox" evidence="15">
    <location>
        <begin position="495"/>
        <end position="555"/>
    </location>
</feature>
<evidence type="ECO:0000256" key="10">
    <source>
        <dbReference type="ARBA" id="ARBA00023242"/>
    </source>
</evidence>
<dbReference type="CDD" id="cd00086">
    <property type="entry name" value="homeodomain"/>
    <property type="match status" value="3"/>
</dbReference>
<dbReference type="SUPFAM" id="SSF46689">
    <property type="entry name" value="Homeodomain-like"/>
    <property type="match status" value="3"/>
</dbReference>
<dbReference type="GO" id="GO:0005634">
    <property type="term" value="C:nucleus"/>
    <property type="evidence" value="ECO:0007669"/>
    <property type="project" value="UniProtKB-SubCell"/>
</dbReference>
<feature type="domain" description="C2H2-type" evidence="16">
    <location>
        <begin position="71"/>
        <end position="102"/>
    </location>
</feature>
<keyword evidence="10 12" id="KW-0539">Nucleus</keyword>
<protein>
    <submittedName>
        <fullName evidence="18">Homeobox domain-containing protein</fullName>
    </submittedName>
</protein>
<feature type="compositionally biased region" description="Basic and acidic residues" evidence="14">
    <location>
        <begin position="425"/>
        <end position="439"/>
    </location>
</feature>
<keyword evidence="4 11" id="KW-0863">Zinc-finger</keyword>
<dbReference type="GO" id="GO:0000981">
    <property type="term" value="F:DNA-binding transcription factor activity, RNA polymerase II-specific"/>
    <property type="evidence" value="ECO:0007669"/>
    <property type="project" value="InterPro"/>
</dbReference>
<dbReference type="InterPro" id="IPR003604">
    <property type="entry name" value="Matrin/U1-like-C_Znf_C2H2"/>
</dbReference>
<evidence type="ECO:0000313" key="18">
    <source>
        <dbReference type="WBParaSite" id="Hba_16067"/>
    </source>
</evidence>
<evidence type="ECO:0000313" key="17">
    <source>
        <dbReference type="Proteomes" id="UP000095283"/>
    </source>
</evidence>
<evidence type="ECO:0000256" key="1">
    <source>
        <dbReference type="ARBA" id="ARBA00004123"/>
    </source>
</evidence>
<dbReference type="PANTHER" id="PTHR45891">
    <property type="entry name" value="ZINC FINGER HOMEOBOX PROTEIN"/>
    <property type="match status" value="1"/>
</dbReference>
<dbReference type="FunFam" id="1.10.10.60:FF:000080">
    <property type="entry name" value="Zinc finger homeobox protein 2"/>
    <property type="match status" value="1"/>
</dbReference>
<evidence type="ECO:0000256" key="3">
    <source>
        <dbReference type="ARBA" id="ARBA00022737"/>
    </source>
</evidence>
<accession>A0A1I7XEI3</accession>
<evidence type="ECO:0000256" key="13">
    <source>
        <dbReference type="RuleBase" id="RU000682"/>
    </source>
</evidence>
<comment type="subcellular location">
    <subcellularLocation>
        <location evidence="1 12 13">Nucleus</location>
    </subcellularLocation>
</comment>
<dbReference type="SMART" id="SM00355">
    <property type="entry name" value="ZnF_C2H2"/>
    <property type="match status" value="9"/>
</dbReference>
<evidence type="ECO:0000259" key="15">
    <source>
        <dbReference type="PROSITE" id="PS50071"/>
    </source>
</evidence>
<dbReference type="PROSITE" id="PS50157">
    <property type="entry name" value="ZINC_FINGER_C2H2_2"/>
    <property type="match status" value="3"/>
</dbReference>
<organism evidence="17 18">
    <name type="scientific">Heterorhabditis bacteriophora</name>
    <name type="common">Entomopathogenic nematode worm</name>
    <dbReference type="NCBI Taxonomy" id="37862"/>
    <lineage>
        <taxon>Eukaryota</taxon>
        <taxon>Metazoa</taxon>
        <taxon>Ecdysozoa</taxon>
        <taxon>Nematoda</taxon>
        <taxon>Chromadorea</taxon>
        <taxon>Rhabditida</taxon>
        <taxon>Rhabditina</taxon>
        <taxon>Rhabditomorpha</taxon>
        <taxon>Strongyloidea</taxon>
        <taxon>Heterorhabditidae</taxon>
        <taxon>Heterorhabditis</taxon>
    </lineage>
</organism>
<dbReference type="PROSITE" id="PS00028">
    <property type="entry name" value="ZINC_FINGER_C2H2_1"/>
    <property type="match status" value="5"/>
</dbReference>
<feature type="domain" description="C2H2-type" evidence="16">
    <location>
        <begin position="14"/>
        <end position="36"/>
    </location>
</feature>
<keyword evidence="7 12" id="KW-0238">DNA-binding</keyword>
<dbReference type="InterPro" id="IPR009057">
    <property type="entry name" value="Homeodomain-like_sf"/>
</dbReference>
<evidence type="ECO:0000256" key="9">
    <source>
        <dbReference type="ARBA" id="ARBA00023163"/>
    </source>
</evidence>
<dbReference type="GO" id="GO:0008270">
    <property type="term" value="F:zinc ion binding"/>
    <property type="evidence" value="ECO:0007669"/>
    <property type="project" value="UniProtKB-KW"/>
</dbReference>
<evidence type="ECO:0000256" key="4">
    <source>
        <dbReference type="ARBA" id="ARBA00022771"/>
    </source>
</evidence>
<evidence type="ECO:0000256" key="12">
    <source>
        <dbReference type="PROSITE-ProRule" id="PRU00108"/>
    </source>
</evidence>
<evidence type="ECO:0000256" key="5">
    <source>
        <dbReference type="ARBA" id="ARBA00022833"/>
    </source>
</evidence>
<dbReference type="InterPro" id="IPR013087">
    <property type="entry name" value="Znf_C2H2_type"/>
</dbReference>
<keyword evidence="9" id="KW-0804">Transcription</keyword>
<dbReference type="InterPro" id="IPR001356">
    <property type="entry name" value="HD"/>
</dbReference>
<reference evidence="18" key="1">
    <citation type="submission" date="2016-11" db="UniProtKB">
        <authorList>
            <consortium name="WormBaseParasite"/>
        </authorList>
    </citation>
    <scope>IDENTIFICATION</scope>
</reference>
<keyword evidence="2" id="KW-0479">Metal-binding</keyword>